<dbReference type="Proteomes" id="UP001058461">
    <property type="component" value="Chromosome"/>
</dbReference>
<dbReference type="EMBL" id="CP073347">
    <property type="protein sequence ID" value="UTW12651.1"/>
    <property type="molecule type" value="Genomic_DNA"/>
</dbReference>
<dbReference type="PRINTS" id="PR00598">
    <property type="entry name" value="HTHMARR"/>
</dbReference>
<name>A0ABY5HP28_9GAMM</name>
<dbReference type="SUPFAM" id="SSF46785">
    <property type="entry name" value="Winged helix' DNA-binding domain"/>
    <property type="match status" value="1"/>
</dbReference>
<dbReference type="InterPro" id="IPR036390">
    <property type="entry name" value="WH_DNA-bd_sf"/>
</dbReference>
<evidence type="ECO:0000313" key="3">
    <source>
        <dbReference type="Proteomes" id="UP001058461"/>
    </source>
</evidence>
<dbReference type="SMART" id="SM00347">
    <property type="entry name" value="HTH_MARR"/>
    <property type="match status" value="1"/>
</dbReference>
<sequence length="156" mass="18052">MSEPTDSTPKSLILNQFIPYRMVNLARRMSEDLSRIYGSDAYGVSIPEWRILARLAEDQSLNSRDLGRITQMDKSKVSRGVKQLDERGYLVKRKDPQDNRATYLSLSPEGLALYQELAPQALDWESRLISALDSSEYRDLMRILEKLDRQIDKLQE</sequence>
<organism evidence="2 3">
    <name type="scientific">Marinobacterium rhizophilum</name>
    <dbReference type="NCBI Taxonomy" id="420402"/>
    <lineage>
        <taxon>Bacteria</taxon>
        <taxon>Pseudomonadati</taxon>
        <taxon>Pseudomonadota</taxon>
        <taxon>Gammaproteobacteria</taxon>
        <taxon>Oceanospirillales</taxon>
        <taxon>Oceanospirillaceae</taxon>
        <taxon>Marinobacterium</taxon>
    </lineage>
</organism>
<feature type="domain" description="HTH marR-type" evidence="1">
    <location>
        <begin position="15"/>
        <end position="149"/>
    </location>
</feature>
<dbReference type="PROSITE" id="PS50995">
    <property type="entry name" value="HTH_MARR_2"/>
    <property type="match status" value="1"/>
</dbReference>
<protein>
    <submittedName>
        <fullName evidence="2">Winged helix-turn-helix transcriptional regulator</fullName>
    </submittedName>
</protein>
<dbReference type="InterPro" id="IPR000835">
    <property type="entry name" value="HTH_MarR-typ"/>
</dbReference>
<accession>A0ABY5HP28</accession>
<dbReference type="Gene3D" id="1.10.10.10">
    <property type="entry name" value="Winged helix-like DNA-binding domain superfamily/Winged helix DNA-binding domain"/>
    <property type="match status" value="1"/>
</dbReference>
<dbReference type="PANTHER" id="PTHR33164:SF43">
    <property type="entry name" value="HTH-TYPE TRANSCRIPTIONAL REPRESSOR YETL"/>
    <property type="match status" value="1"/>
</dbReference>
<keyword evidence="3" id="KW-1185">Reference proteome</keyword>
<dbReference type="InterPro" id="IPR039422">
    <property type="entry name" value="MarR/SlyA-like"/>
</dbReference>
<dbReference type="Pfam" id="PF12802">
    <property type="entry name" value="MarR_2"/>
    <property type="match status" value="1"/>
</dbReference>
<dbReference type="InterPro" id="IPR036388">
    <property type="entry name" value="WH-like_DNA-bd_sf"/>
</dbReference>
<dbReference type="RefSeq" id="WP_255854762.1">
    <property type="nucleotide sequence ID" value="NZ_CP073347.1"/>
</dbReference>
<evidence type="ECO:0000259" key="1">
    <source>
        <dbReference type="PROSITE" id="PS50995"/>
    </source>
</evidence>
<reference evidence="2" key="1">
    <citation type="submission" date="2021-04" db="EMBL/GenBank/DDBJ databases">
        <title>Oceanospirillales bacteria with DddD are important DMSP degraders in coastal seawater.</title>
        <authorList>
            <person name="Liu J."/>
        </authorList>
    </citation>
    <scope>NUCLEOTIDE SEQUENCE</scope>
    <source>
        <strain evidence="2">D13-1</strain>
    </source>
</reference>
<evidence type="ECO:0000313" key="2">
    <source>
        <dbReference type="EMBL" id="UTW12651.1"/>
    </source>
</evidence>
<gene>
    <name evidence="2" type="ORF">KDW95_02925</name>
</gene>
<proteinExistence type="predicted"/>
<dbReference type="PANTHER" id="PTHR33164">
    <property type="entry name" value="TRANSCRIPTIONAL REGULATOR, MARR FAMILY"/>
    <property type="match status" value="1"/>
</dbReference>